<organism evidence="1 2">
    <name type="scientific">Lupinus luteus</name>
    <name type="common">European yellow lupine</name>
    <dbReference type="NCBI Taxonomy" id="3873"/>
    <lineage>
        <taxon>Eukaryota</taxon>
        <taxon>Viridiplantae</taxon>
        <taxon>Streptophyta</taxon>
        <taxon>Embryophyta</taxon>
        <taxon>Tracheophyta</taxon>
        <taxon>Spermatophyta</taxon>
        <taxon>Magnoliopsida</taxon>
        <taxon>eudicotyledons</taxon>
        <taxon>Gunneridae</taxon>
        <taxon>Pentapetalae</taxon>
        <taxon>rosids</taxon>
        <taxon>fabids</taxon>
        <taxon>Fabales</taxon>
        <taxon>Fabaceae</taxon>
        <taxon>Papilionoideae</taxon>
        <taxon>50 kb inversion clade</taxon>
        <taxon>genistoids sensu lato</taxon>
        <taxon>core genistoids</taxon>
        <taxon>Genisteae</taxon>
        <taxon>Lupinus</taxon>
    </lineage>
</organism>
<comment type="caution">
    <text evidence="1">The sequence shown here is derived from an EMBL/GenBank/DDBJ whole genome shotgun (WGS) entry which is preliminary data.</text>
</comment>
<keyword evidence="2" id="KW-1185">Reference proteome</keyword>
<protein>
    <submittedName>
        <fullName evidence="1">Uncharacterized protein</fullName>
    </submittedName>
</protein>
<dbReference type="EMBL" id="CAXHTB010000001">
    <property type="protein sequence ID" value="CAL0300293.1"/>
    <property type="molecule type" value="Genomic_DNA"/>
</dbReference>
<evidence type="ECO:0000313" key="1">
    <source>
        <dbReference type="EMBL" id="CAL0300293.1"/>
    </source>
</evidence>
<name>A0AAV1VU56_LUPLU</name>
<accession>A0AAV1VU56</accession>
<evidence type="ECO:0000313" key="2">
    <source>
        <dbReference type="Proteomes" id="UP001497480"/>
    </source>
</evidence>
<dbReference type="AlphaFoldDB" id="A0AAV1VU56"/>
<gene>
    <name evidence="1" type="ORF">LLUT_LOCUS1353</name>
</gene>
<dbReference type="Proteomes" id="UP001497480">
    <property type="component" value="Unassembled WGS sequence"/>
</dbReference>
<reference evidence="1 2" key="1">
    <citation type="submission" date="2024-03" db="EMBL/GenBank/DDBJ databases">
        <authorList>
            <person name="Martinez-Hernandez J."/>
        </authorList>
    </citation>
    <scope>NUCLEOTIDE SEQUENCE [LARGE SCALE GENOMIC DNA]</scope>
</reference>
<sequence length="56" mass="6033">MITGSLGLCDVIKKQIKTGQYVACGEPEIDAQCSSLHRTSRTISSTVSDSYFFGTT</sequence>
<proteinExistence type="predicted"/>